<dbReference type="Pfam" id="PF04688">
    <property type="entry name" value="Holin_SPP1"/>
    <property type="match status" value="1"/>
</dbReference>
<evidence type="ECO:0000313" key="7">
    <source>
        <dbReference type="Proteomes" id="UP000610862"/>
    </source>
</evidence>
<reference evidence="6" key="1">
    <citation type="submission" date="2020-08" db="EMBL/GenBank/DDBJ databases">
        <title>Genome public.</title>
        <authorList>
            <person name="Liu C."/>
            <person name="Sun Q."/>
        </authorList>
    </citation>
    <scope>NUCLEOTIDE SEQUENCE</scope>
    <source>
        <strain evidence="6">NSJ-24</strain>
    </source>
</reference>
<dbReference type="RefSeq" id="WP_177270416.1">
    <property type="nucleotide sequence ID" value="NZ_JACRTA010000002.1"/>
</dbReference>
<name>A0A926EA31_9FIRM</name>
<feature type="transmembrane region" description="Helical" evidence="5">
    <location>
        <begin position="38"/>
        <end position="57"/>
    </location>
</feature>
<gene>
    <name evidence="6" type="ORF">H8692_07055</name>
</gene>
<evidence type="ECO:0000256" key="1">
    <source>
        <dbReference type="ARBA" id="ARBA00004370"/>
    </source>
</evidence>
<accession>A0A926EA31</accession>
<dbReference type="AlphaFoldDB" id="A0A926EA31"/>
<comment type="subcellular location">
    <subcellularLocation>
        <location evidence="1">Membrane</location>
    </subcellularLocation>
</comment>
<dbReference type="NCBIfam" id="TIGR01592">
    <property type="entry name" value="holin_SPP1"/>
    <property type="match status" value="1"/>
</dbReference>
<proteinExistence type="predicted"/>
<evidence type="ECO:0000256" key="3">
    <source>
        <dbReference type="ARBA" id="ARBA00022989"/>
    </source>
</evidence>
<keyword evidence="2 5" id="KW-0812">Transmembrane</keyword>
<evidence type="ECO:0000256" key="2">
    <source>
        <dbReference type="ARBA" id="ARBA00022692"/>
    </source>
</evidence>
<dbReference type="GO" id="GO:0016020">
    <property type="term" value="C:membrane"/>
    <property type="evidence" value="ECO:0007669"/>
    <property type="project" value="UniProtKB-SubCell"/>
</dbReference>
<keyword evidence="4 5" id="KW-0472">Membrane</keyword>
<keyword evidence="7" id="KW-1185">Reference proteome</keyword>
<protein>
    <submittedName>
        <fullName evidence="6">Phage holin</fullName>
    </submittedName>
</protein>
<organism evidence="6 7">
    <name type="scientific">Lentihominibacter hominis</name>
    <dbReference type="NCBI Taxonomy" id="2763645"/>
    <lineage>
        <taxon>Bacteria</taxon>
        <taxon>Bacillati</taxon>
        <taxon>Bacillota</taxon>
        <taxon>Clostridia</taxon>
        <taxon>Peptostreptococcales</taxon>
        <taxon>Anaerovoracaceae</taxon>
        <taxon>Lentihominibacter</taxon>
    </lineage>
</organism>
<evidence type="ECO:0000313" key="6">
    <source>
        <dbReference type="EMBL" id="MBC8568509.1"/>
    </source>
</evidence>
<dbReference type="InterPro" id="IPR006479">
    <property type="entry name" value="Holin"/>
</dbReference>
<sequence length="99" mass="11022">MKKEVSRSIIRLIVASFLLINAILTAKGINPIPFDESTFTEIATQIAAGIGCIWVWWKNNNVTKSAQYAQESLKVLKEKHVDDGEAGVNESDEDIETEE</sequence>
<comment type="caution">
    <text evidence="6">The sequence shown here is derived from an EMBL/GenBank/DDBJ whole genome shotgun (WGS) entry which is preliminary data.</text>
</comment>
<dbReference type="EMBL" id="JACRTA010000002">
    <property type="protein sequence ID" value="MBC8568509.1"/>
    <property type="molecule type" value="Genomic_DNA"/>
</dbReference>
<evidence type="ECO:0000256" key="5">
    <source>
        <dbReference type="SAM" id="Phobius"/>
    </source>
</evidence>
<evidence type="ECO:0000256" key="4">
    <source>
        <dbReference type="ARBA" id="ARBA00023136"/>
    </source>
</evidence>
<dbReference type="Proteomes" id="UP000610862">
    <property type="component" value="Unassembled WGS sequence"/>
</dbReference>
<keyword evidence="3 5" id="KW-1133">Transmembrane helix</keyword>